<evidence type="ECO:0000313" key="4">
    <source>
        <dbReference type="EnsemblPlants" id="PNT78203"/>
    </source>
</evidence>
<evidence type="ECO:0000313" key="3">
    <source>
        <dbReference type="EMBL" id="PNT78203.1"/>
    </source>
</evidence>
<keyword evidence="1" id="KW-0472">Membrane</keyword>
<dbReference type="AlphaFoldDB" id="A0A2K2DVA2"/>
<dbReference type="PANTHER" id="PTHR31325">
    <property type="entry name" value="OS01G0798800 PROTEIN-RELATED"/>
    <property type="match status" value="1"/>
</dbReference>
<dbReference type="EnsemblPlants" id="PNT78203">
    <property type="protein sequence ID" value="PNT78203"/>
    <property type="gene ID" value="BRADI_1g75241v3"/>
</dbReference>
<dbReference type="STRING" id="15368.A0A2K2DVA2"/>
<protein>
    <recommendedName>
        <fullName evidence="2">DUF4220 domain-containing protein</fullName>
    </recommendedName>
</protein>
<dbReference type="InParanoid" id="A0A2K2DVA2"/>
<reference evidence="3" key="2">
    <citation type="submission" date="2017-06" db="EMBL/GenBank/DDBJ databases">
        <title>WGS assembly of Brachypodium distachyon.</title>
        <authorList>
            <consortium name="The International Brachypodium Initiative"/>
            <person name="Lucas S."/>
            <person name="Harmon-Smith M."/>
            <person name="Lail K."/>
            <person name="Tice H."/>
            <person name="Grimwood J."/>
            <person name="Bruce D."/>
            <person name="Barry K."/>
            <person name="Shu S."/>
            <person name="Lindquist E."/>
            <person name="Wang M."/>
            <person name="Pitluck S."/>
            <person name="Vogel J.P."/>
            <person name="Garvin D.F."/>
            <person name="Mockler T.C."/>
            <person name="Schmutz J."/>
            <person name="Rokhsar D."/>
            <person name="Bevan M.W."/>
        </authorList>
    </citation>
    <scope>NUCLEOTIDE SEQUENCE</scope>
    <source>
        <strain evidence="3">Bd21</strain>
    </source>
</reference>
<dbReference type="Proteomes" id="UP000008810">
    <property type="component" value="Chromosome 1"/>
</dbReference>
<evidence type="ECO:0000259" key="2">
    <source>
        <dbReference type="Pfam" id="PF13968"/>
    </source>
</evidence>
<gene>
    <name evidence="3" type="ORF">BRADI_1g75241v3</name>
</gene>
<sequence>MGLSSAVSWWEEWQLRVLVLGSQSVQWLLFLSAPRRKSAISASFRVLIWLAYLGSDAVAIYALAALFNRHKKQEGSLANGESILEVVWAPVLLMHLGGQDCITAYSMEDNELWRRHVLTAVSQITVSIYVFCKSWQGDDKKLLQAAIMLFILGVIRCIEKPLALKSASINSLVSAKTYKDKKGSSGSSDTNSVKEYVDKVIALFQAEHPTNAQGEREKVMLRPACIFLIKQKEKMMLRPTIFLIKRMAKLMLRPTVFLINHREKLMKRITRAPLFYRNKKGYPTCSIFSTRKQGLYLLQILVEEATRILPSCGFGFLLHASGLQVQSCHSQPLVCSTGVTEKLIMITTLSVGGSNTYEMLTTTRGSTITRGQWTIQQMGCSNGLGWSIKRSFDESVLLWHIATDLCFYSKGASPNQALDATVQYRQMPLIAEFAVSCTRSMLEIVGAPEICWKRKETPCISASGWCREMSNYMMYLLFAKPDMLMAGTRRNLFIAAYGQLKDILEDDDQEKLQQPVTEREIADRIARSGSHQKGVLSSTRHVLWLKR</sequence>
<proteinExistence type="predicted"/>
<reference evidence="4" key="3">
    <citation type="submission" date="2018-08" db="UniProtKB">
        <authorList>
            <consortium name="EnsemblPlants"/>
        </authorList>
    </citation>
    <scope>IDENTIFICATION</scope>
    <source>
        <strain evidence="4">cv. Bd21</strain>
    </source>
</reference>
<keyword evidence="1" id="KW-0812">Transmembrane</keyword>
<feature type="transmembrane region" description="Helical" evidence="1">
    <location>
        <begin position="46"/>
        <end position="67"/>
    </location>
</feature>
<keyword evidence="1" id="KW-1133">Transmembrane helix</keyword>
<evidence type="ECO:0000256" key="1">
    <source>
        <dbReference type="SAM" id="Phobius"/>
    </source>
</evidence>
<accession>A0A2K2DVA2</accession>
<keyword evidence="5" id="KW-1185">Reference proteome</keyword>
<dbReference type="OrthoDB" id="682798at2759"/>
<dbReference type="InterPro" id="IPR025315">
    <property type="entry name" value="DUF4220"/>
</dbReference>
<name>A0A2K2DVA2_BRADI</name>
<evidence type="ECO:0000313" key="5">
    <source>
        <dbReference type="Proteomes" id="UP000008810"/>
    </source>
</evidence>
<dbReference type="Pfam" id="PF13968">
    <property type="entry name" value="DUF4220"/>
    <property type="match status" value="1"/>
</dbReference>
<feature type="domain" description="DUF4220" evidence="2">
    <location>
        <begin position="49"/>
        <end position="217"/>
    </location>
</feature>
<organism evidence="3">
    <name type="scientific">Brachypodium distachyon</name>
    <name type="common">Purple false brome</name>
    <name type="synonym">Trachynia distachya</name>
    <dbReference type="NCBI Taxonomy" id="15368"/>
    <lineage>
        <taxon>Eukaryota</taxon>
        <taxon>Viridiplantae</taxon>
        <taxon>Streptophyta</taxon>
        <taxon>Embryophyta</taxon>
        <taxon>Tracheophyta</taxon>
        <taxon>Spermatophyta</taxon>
        <taxon>Magnoliopsida</taxon>
        <taxon>Liliopsida</taxon>
        <taxon>Poales</taxon>
        <taxon>Poaceae</taxon>
        <taxon>BOP clade</taxon>
        <taxon>Pooideae</taxon>
        <taxon>Stipodae</taxon>
        <taxon>Brachypodieae</taxon>
        <taxon>Brachypodium</taxon>
    </lineage>
</organism>
<dbReference type="Gramene" id="PNT78203">
    <property type="protein sequence ID" value="PNT78203"/>
    <property type="gene ID" value="BRADI_1g75241v3"/>
</dbReference>
<dbReference type="EMBL" id="CM000880">
    <property type="protein sequence ID" value="PNT78203.1"/>
    <property type="molecule type" value="Genomic_DNA"/>
</dbReference>
<reference evidence="3 4" key="1">
    <citation type="journal article" date="2010" name="Nature">
        <title>Genome sequencing and analysis of the model grass Brachypodium distachyon.</title>
        <authorList>
            <consortium name="International Brachypodium Initiative"/>
        </authorList>
    </citation>
    <scope>NUCLEOTIDE SEQUENCE [LARGE SCALE GENOMIC DNA]</scope>
    <source>
        <strain evidence="3 4">Bd21</strain>
    </source>
</reference>